<evidence type="ECO:0000256" key="2">
    <source>
        <dbReference type="ARBA" id="ARBA00022692"/>
    </source>
</evidence>
<dbReference type="PANTHER" id="PTHR30518:SF2">
    <property type="entry name" value="ENDOLYTIC MUREIN TRANSGLYCOSYLASE"/>
    <property type="match status" value="1"/>
</dbReference>
<dbReference type="Pfam" id="PF02618">
    <property type="entry name" value="YceG"/>
    <property type="match status" value="1"/>
</dbReference>
<keyword evidence="1" id="KW-1003">Cell membrane</keyword>
<keyword evidence="6" id="KW-0961">Cell wall biogenesis/degradation</keyword>
<dbReference type="HAMAP" id="MF_02065">
    <property type="entry name" value="MltG"/>
    <property type="match status" value="1"/>
</dbReference>
<evidence type="ECO:0000313" key="9">
    <source>
        <dbReference type="Proteomes" id="UP000229526"/>
    </source>
</evidence>
<sequence length="367" mass="40464">MIQDHPTVTSRFAKAVVGLSIVAVLFVLWLAYFMFMLSPVATSGEGLQLSLDPNVTIIPVQDMNPNDLIPPFTIRRGDSFTAIAEGLEKQALIRSAHFFKLYAFVAGSAEKLKPGLYTLSPASSSLEILRELVVGPGQEVSVLIREGDTLSQIEERLADFGVLDAGALSKLSLTDPITEIRSGSSTSTSTTPASLKERYPFLSRAESLEGFLFPDTYRFFFDSEPVDVAEVLLSHFEKKVAPLIPSERPINWNEIPVLRRGIFTINDIISVASMIEREVPDSEERRIVADVIYKRLQLGMPLQIDATVDYAKENGTEFDTYENPGLPPGPISNPGTDAIEAALNPRISPYLYYLSDPETDATIFARD</sequence>
<evidence type="ECO:0000256" key="7">
    <source>
        <dbReference type="SAM" id="Phobius"/>
    </source>
</evidence>
<dbReference type="GO" id="GO:0071555">
    <property type="term" value="P:cell wall organization"/>
    <property type="evidence" value="ECO:0007669"/>
    <property type="project" value="UniProtKB-KW"/>
</dbReference>
<dbReference type="AlphaFoldDB" id="A0A2H0ULV6"/>
<accession>A0A2H0ULV6</accession>
<name>A0A2H0ULV6_9BACT</name>
<dbReference type="PANTHER" id="PTHR30518">
    <property type="entry name" value="ENDOLYTIC MUREIN TRANSGLYCOSYLASE"/>
    <property type="match status" value="1"/>
</dbReference>
<keyword evidence="3 7" id="KW-1133">Transmembrane helix</keyword>
<dbReference type="NCBIfam" id="TIGR00247">
    <property type="entry name" value="endolytic transglycosylase MltG"/>
    <property type="match status" value="1"/>
</dbReference>
<dbReference type="InterPro" id="IPR003770">
    <property type="entry name" value="MLTG-like"/>
</dbReference>
<keyword evidence="2 7" id="KW-0812">Transmembrane</keyword>
<proteinExistence type="inferred from homology"/>
<dbReference type="Proteomes" id="UP000229526">
    <property type="component" value="Unassembled WGS sequence"/>
</dbReference>
<evidence type="ECO:0000256" key="3">
    <source>
        <dbReference type="ARBA" id="ARBA00022989"/>
    </source>
</evidence>
<feature type="transmembrane region" description="Helical" evidence="7">
    <location>
        <begin position="12"/>
        <end position="35"/>
    </location>
</feature>
<dbReference type="GO" id="GO:0016829">
    <property type="term" value="F:lyase activity"/>
    <property type="evidence" value="ECO:0007669"/>
    <property type="project" value="UniProtKB-KW"/>
</dbReference>
<keyword evidence="5" id="KW-0456">Lyase</keyword>
<feature type="non-terminal residue" evidence="8">
    <location>
        <position position="367"/>
    </location>
</feature>
<evidence type="ECO:0000256" key="1">
    <source>
        <dbReference type="ARBA" id="ARBA00022475"/>
    </source>
</evidence>
<organism evidence="8 9">
    <name type="scientific">Candidatus Harrisonbacteria bacterium CG10_big_fil_rev_8_21_14_0_10_49_15</name>
    <dbReference type="NCBI Taxonomy" id="1974587"/>
    <lineage>
        <taxon>Bacteria</taxon>
        <taxon>Candidatus Harrisoniibacteriota</taxon>
    </lineage>
</organism>
<gene>
    <name evidence="8" type="ORF">COU11_00805</name>
</gene>
<evidence type="ECO:0000256" key="5">
    <source>
        <dbReference type="ARBA" id="ARBA00023239"/>
    </source>
</evidence>
<dbReference type="Gene3D" id="3.30.1490.480">
    <property type="entry name" value="Endolytic murein transglycosylase"/>
    <property type="match status" value="1"/>
</dbReference>
<protein>
    <submittedName>
        <fullName evidence="8">Endolytic transglycosylase MltG</fullName>
    </submittedName>
</protein>
<reference evidence="9" key="1">
    <citation type="submission" date="2017-09" db="EMBL/GenBank/DDBJ databases">
        <title>Depth-based differentiation of microbial function through sediment-hosted aquifers and enrichment of novel symbionts in the deep terrestrial subsurface.</title>
        <authorList>
            <person name="Probst A.J."/>
            <person name="Ladd B."/>
            <person name="Jarett J.K."/>
            <person name="Geller-Mcgrath D.E."/>
            <person name="Sieber C.M.K."/>
            <person name="Emerson J.B."/>
            <person name="Anantharaman K."/>
            <person name="Thomas B.C."/>
            <person name="Malmstrom R."/>
            <person name="Stieglmeier M."/>
            <person name="Klingl A."/>
            <person name="Woyke T."/>
            <person name="Ryan C.M."/>
            <person name="Banfield J.F."/>
        </authorList>
    </citation>
    <scope>NUCLEOTIDE SEQUENCE [LARGE SCALE GENOMIC DNA]</scope>
</reference>
<evidence type="ECO:0000256" key="4">
    <source>
        <dbReference type="ARBA" id="ARBA00023136"/>
    </source>
</evidence>
<dbReference type="EMBL" id="PFBD01000007">
    <property type="protein sequence ID" value="PIR87370.1"/>
    <property type="molecule type" value="Genomic_DNA"/>
</dbReference>
<evidence type="ECO:0000313" key="8">
    <source>
        <dbReference type="EMBL" id="PIR87370.1"/>
    </source>
</evidence>
<keyword evidence="4 7" id="KW-0472">Membrane</keyword>
<evidence type="ECO:0000256" key="6">
    <source>
        <dbReference type="ARBA" id="ARBA00023316"/>
    </source>
</evidence>
<comment type="caution">
    <text evidence="8">The sequence shown here is derived from an EMBL/GenBank/DDBJ whole genome shotgun (WGS) entry which is preliminary data.</text>
</comment>